<name>A0ABR2TWM1_9ROSI</name>
<evidence type="ECO:0000259" key="3">
    <source>
        <dbReference type="SMART" id="SM01255"/>
    </source>
</evidence>
<sequence>MEDLYRLDDPTIACPNDVVRVTNNSAAENFAAAAVTTDFLRPVDHRLLQFDHQETDTDHATVSVMSDLIKTQIAGHPRYPDLVSAYIECQKVGAPPEVASLLEEIGRQNHTISGCSEIRADPELDEFMESYCEVLHGCKEELSKPFNEARMFLTNIESQLSDLCKGAITKSLGYLSDEAGGSSEEELSG</sequence>
<feature type="domain" description="KNOX2" evidence="4">
    <location>
        <begin position="114"/>
        <end position="165"/>
    </location>
</feature>
<organism evidence="5 6">
    <name type="scientific">Hibiscus sabdariffa</name>
    <name type="common">roselle</name>
    <dbReference type="NCBI Taxonomy" id="183260"/>
    <lineage>
        <taxon>Eukaryota</taxon>
        <taxon>Viridiplantae</taxon>
        <taxon>Streptophyta</taxon>
        <taxon>Embryophyta</taxon>
        <taxon>Tracheophyta</taxon>
        <taxon>Spermatophyta</taxon>
        <taxon>Magnoliopsida</taxon>
        <taxon>eudicotyledons</taxon>
        <taxon>Gunneridae</taxon>
        <taxon>Pentapetalae</taxon>
        <taxon>rosids</taxon>
        <taxon>malvids</taxon>
        <taxon>Malvales</taxon>
        <taxon>Malvaceae</taxon>
        <taxon>Malvoideae</taxon>
        <taxon>Hibiscus</taxon>
    </lineage>
</organism>
<evidence type="ECO:0000256" key="2">
    <source>
        <dbReference type="ARBA" id="ARBA00023242"/>
    </source>
</evidence>
<comment type="subcellular location">
    <subcellularLocation>
        <location evidence="1">Nucleus</location>
    </subcellularLocation>
</comment>
<protein>
    <recommendedName>
        <fullName evidence="7">Homeobox protein knotted-1-like 1</fullName>
    </recommendedName>
</protein>
<reference evidence="5 6" key="1">
    <citation type="journal article" date="2024" name="G3 (Bethesda)">
        <title>Genome assembly of Hibiscus sabdariffa L. provides insights into metabolisms of medicinal natural products.</title>
        <authorList>
            <person name="Kim T."/>
        </authorList>
    </citation>
    <scope>NUCLEOTIDE SEQUENCE [LARGE SCALE GENOMIC DNA]</scope>
    <source>
        <strain evidence="5">TK-2024</strain>
        <tissue evidence="5">Old leaves</tissue>
    </source>
</reference>
<evidence type="ECO:0000259" key="4">
    <source>
        <dbReference type="SMART" id="SM01256"/>
    </source>
</evidence>
<keyword evidence="2" id="KW-0539">Nucleus</keyword>
<dbReference type="EMBL" id="JBBPBN010000004">
    <property type="protein sequence ID" value="KAK9041750.1"/>
    <property type="molecule type" value="Genomic_DNA"/>
</dbReference>
<dbReference type="Pfam" id="PF03790">
    <property type="entry name" value="KNOX1"/>
    <property type="match status" value="1"/>
</dbReference>
<proteinExistence type="predicted"/>
<dbReference type="SMART" id="SM01255">
    <property type="entry name" value="KNOX1"/>
    <property type="match status" value="1"/>
</dbReference>
<feature type="domain" description="KNOX1" evidence="3">
    <location>
        <begin position="67"/>
        <end position="111"/>
    </location>
</feature>
<evidence type="ECO:0000256" key="1">
    <source>
        <dbReference type="ARBA" id="ARBA00004123"/>
    </source>
</evidence>
<gene>
    <name evidence="5" type="ORF">V6N11_016840</name>
</gene>
<dbReference type="Proteomes" id="UP001396334">
    <property type="component" value="Unassembled WGS sequence"/>
</dbReference>
<dbReference type="Pfam" id="PF03791">
    <property type="entry name" value="KNOX2"/>
    <property type="match status" value="1"/>
</dbReference>
<dbReference type="InterPro" id="IPR005541">
    <property type="entry name" value="KNOX2"/>
</dbReference>
<accession>A0ABR2TWM1</accession>
<evidence type="ECO:0000313" key="5">
    <source>
        <dbReference type="EMBL" id="KAK9041750.1"/>
    </source>
</evidence>
<dbReference type="SMART" id="SM01256">
    <property type="entry name" value="KNOX2"/>
    <property type="match status" value="1"/>
</dbReference>
<evidence type="ECO:0000313" key="6">
    <source>
        <dbReference type="Proteomes" id="UP001396334"/>
    </source>
</evidence>
<dbReference type="PANTHER" id="PTHR48452:SF1">
    <property type="entry name" value="FUSED COMPOUND LEAF 1"/>
    <property type="match status" value="1"/>
</dbReference>
<comment type="caution">
    <text evidence="5">The sequence shown here is derived from an EMBL/GenBank/DDBJ whole genome shotgun (WGS) entry which is preliminary data.</text>
</comment>
<dbReference type="PANTHER" id="PTHR48452">
    <property type="entry name" value="FUSED COMPOUND LEAF 1"/>
    <property type="match status" value="1"/>
</dbReference>
<evidence type="ECO:0008006" key="7">
    <source>
        <dbReference type="Google" id="ProtNLM"/>
    </source>
</evidence>
<keyword evidence="6" id="KW-1185">Reference proteome</keyword>
<dbReference type="InterPro" id="IPR005540">
    <property type="entry name" value="KNOX1"/>
</dbReference>